<dbReference type="GO" id="GO:0003860">
    <property type="term" value="F:3-hydroxyisobutyryl-CoA hydrolase activity"/>
    <property type="evidence" value="ECO:0007669"/>
    <property type="project" value="UniProtKB-EC"/>
</dbReference>
<dbReference type="CDD" id="cd06558">
    <property type="entry name" value="crotonase-like"/>
    <property type="match status" value="1"/>
</dbReference>
<keyword evidence="3" id="KW-0378">Hydrolase</keyword>
<evidence type="ECO:0000259" key="4">
    <source>
        <dbReference type="Pfam" id="PF16113"/>
    </source>
</evidence>
<dbReference type="Gene3D" id="3.90.226.10">
    <property type="entry name" value="2-enoyl-CoA Hydratase, Chain A, domain 1"/>
    <property type="match status" value="1"/>
</dbReference>
<dbReference type="Proteomes" id="UP000031890">
    <property type="component" value="Chromosome"/>
</dbReference>
<evidence type="ECO:0000256" key="1">
    <source>
        <dbReference type="ARBA" id="ARBA00001709"/>
    </source>
</evidence>
<dbReference type="HOGENOM" id="CLU_009834_22_1_11"/>
<dbReference type="NCBIfam" id="NF004127">
    <property type="entry name" value="PRK05617.1"/>
    <property type="match status" value="1"/>
</dbReference>
<dbReference type="STRING" id="161899.CSING_04810"/>
<dbReference type="InterPro" id="IPR029045">
    <property type="entry name" value="ClpP/crotonase-like_dom_sf"/>
</dbReference>
<protein>
    <recommendedName>
        <fullName evidence="2">3-hydroxyisobutyryl-CoA hydrolase</fullName>
        <ecNumber evidence="2">3.1.2.4</ecNumber>
    </recommendedName>
</protein>
<gene>
    <name evidence="5" type="ORF">CSING_04810</name>
</gene>
<dbReference type="InterPro" id="IPR032259">
    <property type="entry name" value="HIBYL-CoA-H"/>
</dbReference>
<organism evidence="5 6">
    <name type="scientific">Corynebacterium singulare</name>
    <dbReference type="NCBI Taxonomy" id="161899"/>
    <lineage>
        <taxon>Bacteria</taxon>
        <taxon>Bacillati</taxon>
        <taxon>Actinomycetota</taxon>
        <taxon>Actinomycetes</taxon>
        <taxon>Mycobacteriales</taxon>
        <taxon>Corynebacteriaceae</taxon>
        <taxon>Corynebacterium</taxon>
    </lineage>
</organism>
<proteinExistence type="predicted"/>
<evidence type="ECO:0000256" key="2">
    <source>
        <dbReference type="ARBA" id="ARBA00011915"/>
    </source>
</evidence>
<dbReference type="EC" id="3.1.2.4" evidence="2"/>
<dbReference type="KEGG" id="csx:CSING_04810"/>
<evidence type="ECO:0000313" key="5">
    <source>
        <dbReference type="EMBL" id="AJI78503.1"/>
    </source>
</evidence>
<accession>A0A0B6EUK2</accession>
<name>A0A0B6EUK2_9CORY</name>
<dbReference type="PANTHER" id="PTHR43176:SF3">
    <property type="entry name" value="3-HYDROXYISOBUTYRYL-COA HYDROLASE, MITOCHONDRIAL"/>
    <property type="match status" value="1"/>
</dbReference>
<feature type="domain" description="Enoyl-CoA hydratase/isomerase" evidence="4">
    <location>
        <begin position="16"/>
        <end position="341"/>
    </location>
</feature>
<dbReference type="PANTHER" id="PTHR43176">
    <property type="entry name" value="3-HYDROXYISOBUTYRYL-COA HYDROLASE-RELATED"/>
    <property type="match status" value="1"/>
</dbReference>
<dbReference type="RefSeq" id="WP_042530126.1">
    <property type="nucleotide sequence ID" value="NZ_CP010827.1"/>
</dbReference>
<dbReference type="Pfam" id="PF16113">
    <property type="entry name" value="ECH_2"/>
    <property type="match status" value="1"/>
</dbReference>
<dbReference type="InterPro" id="IPR045004">
    <property type="entry name" value="ECH_dom"/>
</dbReference>
<dbReference type="SUPFAM" id="SSF52096">
    <property type="entry name" value="ClpP/crotonase"/>
    <property type="match status" value="1"/>
</dbReference>
<comment type="catalytic activity">
    <reaction evidence="1">
        <text>3-hydroxy-2-methylpropanoyl-CoA + H2O = 3-hydroxy-2-methylpropanoate + CoA + H(+)</text>
        <dbReference type="Rhea" id="RHEA:20888"/>
        <dbReference type="ChEBI" id="CHEBI:11805"/>
        <dbReference type="ChEBI" id="CHEBI:15377"/>
        <dbReference type="ChEBI" id="CHEBI:15378"/>
        <dbReference type="ChEBI" id="CHEBI:57287"/>
        <dbReference type="ChEBI" id="CHEBI:57340"/>
        <dbReference type="EC" id="3.1.2.4"/>
    </reaction>
</comment>
<dbReference type="AlphaFoldDB" id="A0A0B6EUK2"/>
<reference evidence="5 6" key="1">
    <citation type="journal article" date="2015" name="Genome Announc.">
        <title>Complete Genome Sequence and Annotation of Corynebacterium singulare DSM 44357, Isolated from a Human Semen Specimen.</title>
        <authorList>
            <person name="Merten M."/>
            <person name="Brinkrolf K."/>
            <person name="Albersmeier A."/>
            <person name="Kutter Y."/>
            <person name="Ruckert C."/>
            <person name="Tauch A."/>
        </authorList>
    </citation>
    <scope>NUCLEOTIDE SEQUENCE [LARGE SCALE GENOMIC DNA]</scope>
    <source>
        <strain evidence="5">IBS B52218</strain>
    </source>
</reference>
<dbReference type="OrthoDB" id="9790967at2"/>
<dbReference type="EMBL" id="CP010827">
    <property type="protein sequence ID" value="AJI78503.1"/>
    <property type="molecule type" value="Genomic_DNA"/>
</dbReference>
<evidence type="ECO:0000256" key="3">
    <source>
        <dbReference type="ARBA" id="ARBA00022801"/>
    </source>
</evidence>
<sequence length="344" mass="37498">MTTTDPVLVSVRNHTGVLELNRPKALNSLNPEMIDIIRRSLEEWAEDDSIEQVLIHSASEKAFCAGGDVRHAREGIADDRLEDVDAFFASEYLTNGDIAEFPKPYIAVIDGVVMGGGLGISLHGSHRVVTQRAFASMPEMNIGYVTDVGVAYAAQRMVGTRGVASPGLAKFWGITGYRMYAADMLWTGVATHVVKDAAQLIEAAIERGIDAALADLALPAPQEPAPLEQVAKDLEETFALSTWEEISTELDKRPMIAGEVKRLMSAACPAAIIAANELFEAEAKVDDIREALLLELKLGMHMYRRPDFSEGVRAVLVDKTQDAQFNPSTVEDVDPEEFRAILTS</sequence>
<dbReference type="GO" id="GO:0006574">
    <property type="term" value="P:L-valine catabolic process"/>
    <property type="evidence" value="ECO:0007669"/>
    <property type="project" value="TreeGrafter"/>
</dbReference>
<evidence type="ECO:0000313" key="6">
    <source>
        <dbReference type="Proteomes" id="UP000031890"/>
    </source>
</evidence>